<gene>
    <name evidence="3" type="ORF">NZNM25_14610</name>
</gene>
<accession>A0A2S2KSL3</accession>
<evidence type="ECO:0000313" key="3">
    <source>
        <dbReference type="EMBL" id="GBH34670.1"/>
    </source>
</evidence>
<name>A0A2S2KSL3_9ARCH</name>
<keyword evidence="1" id="KW-0597">Phosphoprotein</keyword>
<evidence type="ECO:0000256" key="1">
    <source>
        <dbReference type="PROSITE-ProRule" id="PRU00110"/>
    </source>
</evidence>
<keyword evidence="4" id="KW-1185">Reference proteome</keyword>
<reference evidence="3 4" key="1">
    <citation type="submission" date="2018-05" db="EMBL/GenBank/DDBJ databases">
        <title>genome sequencing of Nitrosopumilus sp. NM25.</title>
        <authorList>
            <person name="Mori K."/>
            <person name="Nakagawa T."/>
        </authorList>
    </citation>
    <scope>NUCLEOTIDE SEQUENCE [LARGE SCALE GENOMIC DNA]</scope>
    <source>
        <strain evidence="3 4">NM25</strain>
    </source>
</reference>
<feature type="domain" description="HPt" evidence="2">
    <location>
        <begin position="1"/>
        <end position="100"/>
    </location>
</feature>
<feature type="modified residue" description="Phosphohistidine" evidence="1">
    <location>
        <position position="45"/>
    </location>
</feature>
<evidence type="ECO:0000313" key="4">
    <source>
        <dbReference type="Proteomes" id="UP000245829"/>
    </source>
</evidence>
<protein>
    <recommendedName>
        <fullName evidence="2">HPt domain-containing protein</fullName>
    </recommendedName>
</protein>
<dbReference type="SUPFAM" id="SSF47226">
    <property type="entry name" value="Histidine-containing phosphotransfer domain, HPT domain"/>
    <property type="match status" value="1"/>
</dbReference>
<dbReference type="EMBL" id="BGKI01000007">
    <property type="protein sequence ID" value="GBH34670.1"/>
    <property type="molecule type" value="Genomic_DNA"/>
</dbReference>
<dbReference type="InterPro" id="IPR036641">
    <property type="entry name" value="HPT_dom_sf"/>
</dbReference>
<sequence length="119" mass="13158">MSDEFIKIATAEINEEISAISSILNSCTANEDVFQNSKELQSHTHKIKGLAPMMGQEELGSICSMLDAVLKQINDGKKIEGIYDIFTESLPFMKNSMSEPGYDMTSIIDKVTNFSSNVK</sequence>
<comment type="caution">
    <text evidence="3">The sequence shown here is derived from an EMBL/GenBank/DDBJ whole genome shotgun (WGS) entry which is preliminary data.</text>
</comment>
<dbReference type="GO" id="GO:0000160">
    <property type="term" value="P:phosphorelay signal transduction system"/>
    <property type="evidence" value="ECO:0007669"/>
    <property type="project" value="InterPro"/>
</dbReference>
<proteinExistence type="predicted"/>
<evidence type="ECO:0000259" key="2">
    <source>
        <dbReference type="PROSITE" id="PS50894"/>
    </source>
</evidence>
<dbReference type="InterPro" id="IPR008207">
    <property type="entry name" value="Sig_transdc_His_kin_Hpt_dom"/>
</dbReference>
<dbReference type="PROSITE" id="PS50894">
    <property type="entry name" value="HPT"/>
    <property type="match status" value="1"/>
</dbReference>
<dbReference type="GeneID" id="76209034"/>
<dbReference type="Gene3D" id="1.20.120.160">
    <property type="entry name" value="HPT domain"/>
    <property type="match status" value="1"/>
</dbReference>
<dbReference type="OrthoDB" id="11252at2157"/>
<dbReference type="AlphaFoldDB" id="A0A2S2KSL3"/>
<dbReference type="Proteomes" id="UP000245829">
    <property type="component" value="Unassembled WGS sequence"/>
</dbReference>
<organism evidence="3 4">
    <name type="scientific">Nitrosopumilus zosterae</name>
    <dbReference type="NCBI Taxonomy" id="718286"/>
    <lineage>
        <taxon>Archaea</taxon>
        <taxon>Nitrososphaerota</taxon>
        <taxon>Nitrososphaeria</taxon>
        <taxon>Nitrosopumilales</taxon>
        <taxon>Nitrosopumilaceae</taxon>
        <taxon>Nitrosopumilus</taxon>
    </lineage>
</organism>
<dbReference type="RefSeq" id="WP_109877262.1">
    <property type="nucleotide sequence ID" value="NZ_AP026695.1"/>
</dbReference>